<keyword evidence="4 6" id="KW-1133">Transmembrane helix</keyword>
<dbReference type="Gene3D" id="3.30.700.10">
    <property type="entry name" value="Glycoprotein, Type 4 Pilin"/>
    <property type="match status" value="1"/>
</dbReference>
<feature type="transmembrane region" description="Helical" evidence="6">
    <location>
        <begin position="12"/>
        <end position="31"/>
    </location>
</feature>
<dbReference type="InterPro" id="IPR045584">
    <property type="entry name" value="Pilin-like"/>
</dbReference>
<dbReference type="InterPro" id="IPR012902">
    <property type="entry name" value="N_methyl_site"/>
</dbReference>
<dbReference type="RefSeq" id="WP_094369590.1">
    <property type="nucleotide sequence ID" value="NZ_NOJY02000022.1"/>
</dbReference>
<gene>
    <name evidence="7" type="ORF">CHL78_012520</name>
</gene>
<dbReference type="AlphaFoldDB" id="A0A371J1H3"/>
<comment type="caution">
    <text evidence="7">The sequence shown here is derived from an EMBL/GenBank/DDBJ whole genome shotgun (WGS) entry which is preliminary data.</text>
</comment>
<evidence type="ECO:0000256" key="6">
    <source>
        <dbReference type="SAM" id="Phobius"/>
    </source>
</evidence>
<dbReference type="Pfam" id="PF07963">
    <property type="entry name" value="N_methyl"/>
    <property type="match status" value="1"/>
</dbReference>
<reference evidence="7 8" key="1">
    <citation type="journal article" date="2017" name="Genome Announc.">
        <title>Draft Genome Sequence of Romboutsia weinsteinii sp. nov. Strain CCRI-19649(T) Isolated from Surface Water.</title>
        <authorList>
            <person name="Maheux A.F."/>
            <person name="Boudreau D.K."/>
            <person name="Berube E."/>
            <person name="Boissinot M."/>
            <person name="Cantin P."/>
            <person name="Raymond F."/>
            <person name="Corbeil J."/>
            <person name="Omar R.F."/>
            <person name="Bergeron M.G."/>
        </authorList>
    </citation>
    <scope>NUCLEOTIDE SEQUENCE [LARGE SCALE GENOMIC DNA]</scope>
    <source>
        <strain evidence="7 8">CCRI-19649</strain>
    </source>
</reference>
<dbReference type="PANTHER" id="PTHR30093">
    <property type="entry name" value="GENERAL SECRETION PATHWAY PROTEIN G"/>
    <property type="match status" value="1"/>
</dbReference>
<protein>
    <submittedName>
        <fullName evidence="7">Type II secretion system protein</fullName>
    </submittedName>
</protein>
<evidence type="ECO:0000256" key="1">
    <source>
        <dbReference type="ARBA" id="ARBA00004167"/>
    </source>
</evidence>
<keyword evidence="3 6" id="KW-0812">Transmembrane</keyword>
<name>A0A371J1H3_9FIRM</name>
<evidence type="ECO:0000256" key="3">
    <source>
        <dbReference type="ARBA" id="ARBA00022692"/>
    </source>
</evidence>
<dbReference type="PANTHER" id="PTHR30093:SF44">
    <property type="entry name" value="TYPE II SECRETION SYSTEM CORE PROTEIN G"/>
    <property type="match status" value="1"/>
</dbReference>
<keyword evidence="2" id="KW-0488">Methylation</keyword>
<dbReference type="GO" id="GO:0016020">
    <property type="term" value="C:membrane"/>
    <property type="evidence" value="ECO:0007669"/>
    <property type="project" value="UniProtKB-SubCell"/>
</dbReference>
<dbReference type="PROSITE" id="PS00409">
    <property type="entry name" value="PROKAR_NTER_METHYL"/>
    <property type="match status" value="1"/>
</dbReference>
<keyword evidence="5 6" id="KW-0472">Membrane</keyword>
<organism evidence="7 8">
    <name type="scientific">Romboutsia weinsteinii</name>
    <dbReference type="NCBI Taxonomy" id="2020949"/>
    <lineage>
        <taxon>Bacteria</taxon>
        <taxon>Bacillati</taxon>
        <taxon>Bacillota</taxon>
        <taxon>Clostridia</taxon>
        <taxon>Peptostreptococcales</taxon>
        <taxon>Peptostreptococcaceae</taxon>
        <taxon>Romboutsia</taxon>
    </lineage>
</organism>
<evidence type="ECO:0000256" key="4">
    <source>
        <dbReference type="ARBA" id="ARBA00022989"/>
    </source>
</evidence>
<dbReference type="NCBIfam" id="TIGR02532">
    <property type="entry name" value="IV_pilin_GFxxxE"/>
    <property type="match status" value="1"/>
</dbReference>
<dbReference type="SUPFAM" id="SSF54523">
    <property type="entry name" value="Pili subunits"/>
    <property type="match status" value="1"/>
</dbReference>
<comment type="subcellular location">
    <subcellularLocation>
        <location evidence="1">Membrane</location>
        <topology evidence="1">Single-pass membrane protein</topology>
    </subcellularLocation>
</comment>
<keyword evidence="8" id="KW-1185">Reference proteome</keyword>
<evidence type="ECO:0000256" key="2">
    <source>
        <dbReference type="ARBA" id="ARBA00022481"/>
    </source>
</evidence>
<dbReference type="EMBL" id="NOJY02000022">
    <property type="protein sequence ID" value="RDY26662.1"/>
    <property type="molecule type" value="Genomic_DNA"/>
</dbReference>
<accession>A0A371J1H3</accession>
<proteinExistence type="predicted"/>
<dbReference type="Proteomes" id="UP000215694">
    <property type="component" value="Unassembled WGS sequence"/>
</dbReference>
<evidence type="ECO:0000313" key="7">
    <source>
        <dbReference type="EMBL" id="RDY26662.1"/>
    </source>
</evidence>
<evidence type="ECO:0000313" key="8">
    <source>
        <dbReference type="Proteomes" id="UP000215694"/>
    </source>
</evidence>
<evidence type="ECO:0000256" key="5">
    <source>
        <dbReference type="ARBA" id="ARBA00023136"/>
    </source>
</evidence>
<sequence length="176" mass="19875">MKKNKGFTLVELLVVIAIIGILAVVAVPALFKNINKAKMVEFKSDMQAFNTSAVVFYSEHNRLPKDKNELAENMEDMPTTTPFTSRVRSKQYIIQPIYSQQVDVDGNPVLDQNGKPVDDESKLTELRIGLEANNNVISRSYFDNDEELASKWRVVTTDPSIQDNIYGVYLTIFAPK</sequence>